<feature type="compositionally biased region" description="Polar residues" evidence="1">
    <location>
        <begin position="158"/>
        <end position="172"/>
    </location>
</feature>
<dbReference type="Proteomes" id="UP000283509">
    <property type="component" value="Unassembled WGS sequence"/>
</dbReference>
<feature type="region of interest" description="Disordered" evidence="1">
    <location>
        <begin position="468"/>
        <end position="504"/>
    </location>
</feature>
<feature type="region of interest" description="Disordered" evidence="1">
    <location>
        <begin position="663"/>
        <end position="693"/>
    </location>
</feature>
<feature type="compositionally biased region" description="Low complexity" evidence="1">
    <location>
        <begin position="173"/>
        <end position="187"/>
    </location>
</feature>
<feature type="region of interest" description="Disordered" evidence="1">
    <location>
        <begin position="286"/>
        <end position="325"/>
    </location>
</feature>
<feature type="region of interest" description="Disordered" evidence="1">
    <location>
        <begin position="382"/>
        <end position="437"/>
    </location>
</feature>
<proteinExistence type="predicted"/>
<feature type="compositionally biased region" description="Basic and acidic residues" evidence="1">
    <location>
        <begin position="60"/>
        <end position="70"/>
    </location>
</feature>
<name>A0A3R7P862_PENVA</name>
<evidence type="ECO:0000313" key="3">
    <source>
        <dbReference type="Proteomes" id="UP000283509"/>
    </source>
</evidence>
<protein>
    <submittedName>
        <fullName evidence="2">Uncharacterized protein</fullName>
    </submittedName>
</protein>
<keyword evidence="3" id="KW-1185">Reference proteome</keyword>
<feature type="region of interest" description="Disordered" evidence="1">
    <location>
        <begin position="520"/>
        <end position="614"/>
    </location>
</feature>
<evidence type="ECO:0000313" key="2">
    <source>
        <dbReference type="EMBL" id="ROT63589.1"/>
    </source>
</evidence>
<comment type="caution">
    <text evidence="2">The sequence shown here is derived from an EMBL/GenBank/DDBJ whole genome shotgun (WGS) entry which is preliminary data.</text>
</comment>
<dbReference type="EMBL" id="QCYY01003416">
    <property type="protein sequence ID" value="ROT63589.1"/>
    <property type="molecule type" value="Genomic_DNA"/>
</dbReference>
<organism evidence="2 3">
    <name type="scientific">Penaeus vannamei</name>
    <name type="common">Whiteleg shrimp</name>
    <name type="synonym">Litopenaeus vannamei</name>
    <dbReference type="NCBI Taxonomy" id="6689"/>
    <lineage>
        <taxon>Eukaryota</taxon>
        <taxon>Metazoa</taxon>
        <taxon>Ecdysozoa</taxon>
        <taxon>Arthropoda</taxon>
        <taxon>Crustacea</taxon>
        <taxon>Multicrustacea</taxon>
        <taxon>Malacostraca</taxon>
        <taxon>Eumalacostraca</taxon>
        <taxon>Eucarida</taxon>
        <taxon>Decapoda</taxon>
        <taxon>Dendrobranchiata</taxon>
        <taxon>Penaeoidea</taxon>
        <taxon>Penaeidae</taxon>
        <taxon>Penaeus</taxon>
    </lineage>
</organism>
<feature type="compositionally biased region" description="Basic residues" evidence="1">
    <location>
        <begin position="488"/>
        <end position="499"/>
    </location>
</feature>
<feature type="compositionally biased region" description="Polar residues" evidence="1">
    <location>
        <begin position="413"/>
        <end position="422"/>
    </location>
</feature>
<sequence>MEATLTTRCLQTALSSAPPSALPSQQTLADQKPSQELSPDSGNGEDLDEFDPLKASPKCSDTKNESDQEALRSLSNSTISPFDCFDKGRDMTAVETSEANQLGGERDGSPGTVSSVIPIRLKEGTKLVSLDSAKSECQCLSSQPSPPNVSSSDEQSNHCHQNTDTTSSAMSQGVSESSYGVTTSSSASGTGLEALAYKDLGRDLPSLNAMAKVLGTVRSSVKPPVLTSPDWFSFLTPSQESYTQKLFTPGDLQEELMYPAPYGISSEVYQNINAQEADFVLLKPTRKPRTEPLPPLSKADTAPKVCKQDTDPKTSNANKTTDVSSTLQSTTQCETTTIQSKVTTTLSSDTKKPESPVGLIEPLATEDEEALKEVEDPFFLQDQALSKRPNALRKQSLPTEELFGARRPRANRRSSLNPSSDFLQPGRATSRGTFPAVRETEENHFLFEDDTPRRKLWHRRHVLNARNGEDYFVPPSEKKDGSPERPGRGRSKTGQRKRDKLFINRKPEWKSYCENSITIKTSARRSDSQSNGMRKMDANASKSEGFGKYSASSRHRDLSTNSDDSSDSPGKDSKGPSGKYTGLDDREGCSTRTQRKTRTHKSPRKGRRQAREGHVNPMAKLSPLGFESKGDLFANKGCALEGDVITEGVPLVPYEPLVENVTPTSPGASGTYSDAPPPHTGATRYGTAFWHGT</sequence>
<feature type="region of interest" description="Disordered" evidence="1">
    <location>
        <begin position="14"/>
        <end position="117"/>
    </location>
</feature>
<feature type="compositionally biased region" description="Low complexity" evidence="1">
    <location>
        <begin position="14"/>
        <end position="27"/>
    </location>
</feature>
<evidence type="ECO:0000256" key="1">
    <source>
        <dbReference type="SAM" id="MobiDB-lite"/>
    </source>
</evidence>
<feature type="region of interest" description="Disordered" evidence="1">
    <location>
        <begin position="136"/>
        <end position="187"/>
    </location>
</feature>
<accession>A0A3R7P862</accession>
<dbReference type="OrthoDB" id="6359157at2759"/>
<reference evidence="2 3" key="1">
    <citation type="submission" date="2018-04" db="EMBL/GenBank/DDBJ databases">
        <authorList>
            <person name="Zhang X."/>
            <person name="Yuan J."/>
            <person name="Li F."/>
            <person name="Xiang J."/>
        </authorList>
    </citation>
    <scope>NUCLEOTIDE SEQUENCE [LARGE SCALE GENOMIC DNA]</scope>
    <source>
        <tissue evidence="2">Muscle</tissue>
    </source>
</reference>
<gene>
    <name evidence="2" type="ORF">C7M84_018524</name>
</gene>
<feature type="compositionally biased region" description="Basic residues" evidence="1">
    <location>
        <begin position="593"/>
        <end position="608"/>
    </location>
</feature>
<feature type="compositionally biased region" description="Polar residues" evidence="1">
    <location>
        <begin position="28"/>
        <end position="41"/>
    </location>
</feature>
<feature type="compositionally biased region" description="Polar residues" evidence="1">
    <location>
        <begin position="663"/>
        <end position="672"/>
    </location>
</feature>
<dbReference type="AlphaFoldDB" id="A0A3R7P862"/>
<reference evidence="2 3" key="2">
    <citation type="submission" date="2019-01" db="EMBL/GenBank/DDBJ databases">
        <title>The decoding of complex shrimp genome reveals the adaptation for benthos swimmer, frequently molting mechanism and breeding impact on genome.</title>
        <authorList>
            <person name="Sun Y."/>
            <person name="Gao Y."/>
            <person name="Yu Y."/>
        </authorList>
    </citation>
    <scope>NUCLEOTIDE SEQUENCE [LARGE SCALE GENOMIC DNA]</scope>
    <source>
        <tissue evidence="2">Muscle</tissue>
    </source>
</reference>
<feature type="compositionally biased region" description="Basic and acidic residues" evidence="1">
    <location>
        <begin position="476"/>
        <end position="487"/>
    </location>
</feature>
<feature type="compositionally biased region" description="Polar residues" evidence="1">
    <location>
        <begin position="313"/>
        <end position="323"/>
    </location>
</feature>